<dbReference type="EMBL" id="GGEC01055363">
    <property type="protein sequence ID" value="MBX35847.1"/>
    <property type="molecule type" value="Transcribed_RNA"/>
</dbReference>
<reference evidence="1" key="1">
    <citation type="submission" date="2018-02" db="EMBL/GenBank/DDBJ databases">
        <title>Rhizophora mucronata_Transcriptome.</title>
        <authorList>
            <person name="Meera S.P."/>
            <person name="Sreeshan A."/>
            <person name="Augustine A."/>
        </authorList>
    </citation>
    <scope>NUCLEOTIDE SEQUENCE</scope>
    <source>
        <tissue evidence="1">Leaf</tissue>
    </source>
</reference>
<proteinExistence type="predicted"/>
<protein>
    <submittedName>
        <fullName evidence="1">Uncharacterized protein</fullName>
    </submittedName>
</protein>
<sequence length="38" mass="4537">MMIVFKNLLHWREFLGFLVLPPKMGLLPLRFSSFPFGR</sequence>
<name>A0A2P2N041_RHIMU</name>
<accession>A0A2P2N041</accession>
<dbReference type="AlphaFoldDB" id="A0A2P2N041"/>
<organism evidence="1">
    <name type="scientific">Rhizophora mucronata</name>
    <name type="common">Asiatic mangrove</name>
    <dbReference type="NCBI Taxonomy" id="61149"/>
    <lineage>
        <taxon>Eukaryota</taxon>
        <taxon>Viridiplantae</taxon>
        <taxon>Streptophyta</taxon>
        <taxon>Embryophyta</taxon>
        <taxon>Tracheophyta</taxon>
        <taxon>Spermatophyta</taxon>
        <taxon>Magnoliopsida</taxon>
        <taxon>eudicotyledons</taxon>
        <taxon>Gunneridae</taxon>
        <taxon>Pentapetalae</taxon>
        <taxon>rosids</taxon>
        <taxon>fabids</taxon>
        <taxon>Malpighiales</taxon>
        <taxon>Rhizophoraceae</taxon>
        <taxon>Rhizophora</taxon>
    </lineage>
</organism>
<evidence type="ECO:0000313" key="1">
    <source>
        <dbReference type="EMBL" id="MBX35847.1"/>
    </source>
</evidence>